<evidence type="ECO:0000313" key="9">
    <source>
        <dbReference type="Proteomes" id="UP000653674"/>
    </source>
</evidence>
<dbReference type="GO" id="GO:0003677">
    <property type="term" value="F:DNA binding"/>
    <property type="evidence" value="ECO:0007669"/>
    <property type="project" value="UniProtKB-KW"/>
</dbReference>
<keyword evidence="9" id="KW-1185">Reference proteome</keyword>
<dbReference type="Gene3D" id="1.10.10.10">
    <property type="entry name" value="Winged helix-like DNA-binding domain superfamily/Winged helix DNA-binding domain"/>
    <property type="match status" value="1"/>
</dbReference>
<dbReference type="InterPro" id="IPR036388">
    <property type="entry name" value="WH-like_DNA-bd_sf"/>
</dbReference>
<name>A0A8J3PN16_9ACTN</name>
<comment type="similarity">
    <text evidence="1">Belongs to the sigma-70 factor family. ECF subfamily.</text>
</comment>
<protein>
    <submittedName>
        <fullName evidence="8">RNA polymerase sigma factor</fullName>
    </submittedName>
</protein>
<dbReference type="Proteomes" id="UP000653674">
    <property type="component" value="Unassembled WGS sequence"/>
</dbReference>
<dbReference type="InterPro" id="IPR007627">
    <property type="entry name" value="RNA_pol_sigma70_r2"/>
</dbReference>
<keyword evidence="3" id="KW-0731">Sigma factor</keyword>
<dbReference type="GO" id="GO:0006352">
    <property type="term" value="P:DNA-templated transcription initiation"/>
    <property type="evidence" value="ECO:0007669"/>
    <property type="project" value="InterPro"/>
</dbReference>
<organism evidence="8 9">
    <name type="scientific">Planosporangium flavigriseum</name>
    <dbReference type="NCBI Taxonomy" id="373681"/>
    <lineage>
        <taxon>Bacteria</taxon>
        <taxon>Bacillati</taxon>
        <taxon>Actinomycetota</taxon>
        <taxon>Actinomycetes</taxon>
        <taxon>Micromonosporales</taxon>
        <taxon>Micromonosporaceae</taxon>
        <taxon>Planosporangium</taxon>
    </lineage>
</organism>
<dbReference type="InterPro" id="IPR014284">
    <property type="entry name" value="RNA_pol_sigma-70_dom"/>
</dbReference>
<evidence type="ECO:0000259" key="6">
    <source>
        <dbReference type="Pfam" id="PF04542"/>
    </source>
</evidence>
<sequence>MLGEVFASVLAAARAGSPWAFERLYADLAGQVTGYLRMQGAVEPDDLASEVFIGVFSGLPRFEGDEAGFRSWVFTIAHRRLLDERRRLAKTPHLTSDDVLESMPGDDVESDVLAGLEEGWVRQVCAELPSDQRAVVLLRVLGDLSTEQVAEIMGKSTGAVKQLQRRAITSLRVRLTSQSVPPASGSEITGAR</sequence>
<proteinExistence type="inferred from homology"/>
<gene>
    <name evidence="8" type="ORF">Pfl04_32880</name>
</gene>
<dbReference type="GO" id="GO:0016987">
    <property type="term" value="F:sigma factor activity"/>
    <property type="evidence" value="ECO:0007669"/>
    <property type="project" value="UniProtKB-KW"/>
</dbReference>
<keyword evidence="5" id="KW-0804">Transcription</keyword>
<evidence type="ECO:0000256" key="3">
    <source>
        <dbReference type="ARBA" id="ARBA00023082"/>
    </source>
</evidence>
<keyword evidence="4" id="KW-0238">DNA-binding</keyword>
<feature type="domain" description="RNA polymerase sigma factor 70 region 4 type 2" evidence="7">
    <location>
        <begin position="121"/>
        <end position="168"/>
    </location>
</feature>
<dbReference type="SUPFAM" id="SSF88659">
    <property type="entry name" value="Sigma3 and sigma4 domains of RNA polymerase sigma factors"/>
    <property type="match status" value="1"/>
</dbReference>
<reference evidence="8" key="1">
    <citation type="submission" date="2021-01" db="EMBL/GenBank/DDBJ databases">
        <title>Whole genome shotgun sequence of Planosporangium flavigriseum NBRC 105377.</title>
        <authorList>
            <person name="Komaki H."/>
            <person name="Tamura T."/>
        </authorList>
    </citation>
    <scope>NUCLEOTIDE SEQUENCE</scope>
    <source>
        <strain evidence="8">NBRC 105377</strain>
    </source>
</reference>
<evidence type="ECO:0000313" key="8">
    <source>
        <dbReference type="EMBL" id="GIG74884.1"/>
    </source>
</evidence>
<dbReference type="SUPFAM" id="SSF88946">
    <property type="entry name" value="Sigma2 domain of RNA polymerase sigma factors"/>
    <property type="match status" value="1"/>
</dbReference>
<dbReference type="Pfam" id="PF04542">
    <property type="entry name" value="Sigma70_r2"/>
    <property type="match status" value="1"/>
</dbReference>
<evidence type="ECO:0000256" key="1">
    <source>
        <dbReference type="ARBA" id="ARBA00010641"/>
    </source>
</evidence>
<dbReference type="InterPro" id="IPR013324">
    <property type="entry name" value="RNA_pol_sigma_r3/r4-like"/>
</dbReference>
<evidence type="ECO:0000256" key="5">
    <source>
        <dbReference type="ARBA" id="ARBA00023163"/>
    </source>
</evidence>
<dbReference type="InterPro" id="IPR039425">
    <property type="entry name" value="RNA_pol_sigma-70-like"/>
</dbReference>
<evidence type="ECO:0000259" key="7">
    <source>
        <dbReference type="Pfam" id="PF08281"/>
    </source>
</evidence>
<dbReference type="AlphaFoldDB" id="A0A8J3PN16"/>
<comment type="caution">
    <text evidence="8">The sequence shown here is derived from an EMBL/GenBank/DDBJ whole genome shotgun (WGS) entry which is preliminary data.</text>
</comment>
<dbReference type="EMBL" id="BONU01000023">
    <property type="protein sequence ID" value="GIG74884.1"/>
    <property type="molecule type" value="Genomic_DNA"/>
</dbReference>
<accession>A0A8J3PN16</accession>
<dbReference type="NCBIfam" id="TIGR02937">
    <property type="entry name" value="sigma70-ECF"/>
    <property type="match status" value="1"/>
</dbReference>
<dbReference type="PANTHER" id="PTHR43133:SF8">
    <property type="entry name" value="RNA POLYMERASE SIGMA FACTOR HI_1459-RELATED"/>
    <property type="match status" value="1"/>
</dbReference>
<dbReference type="PANTHER" id="PTHR43133">
    <property type="entry name" value="RNA POLYMERASE ECF-TYPE SIGMA FACTO"/>
    <property type="match status" value="1"/>
</dbReference>
<dbReference type="InterPro" id="IPR013325">
    <property type="entry name" value="RNA_pol_sigma_r2"/>
</dbReference>
<dbReference type="InterPro" id="IPR013249">
    <property type="entry name" value="RNA_pol_sigma70_r4_t2"/>
</dbReference>
<dbReference type="Gene3D" id="1.10.1740.10">
    <property type="match status" value="1"/>
</dbReference>
<dbReference type="Pfam" id="PF08281">
    <property type="entry name" value="Sigma70_r4_2"/>
    <property type="match status" value="1"/>
</dbReference>
<evidence type="ECO:0000256" key="4">
    <source>
        <dbReference type="ARBA" id="ARBA00023125"/>
    </source>
</evidence>
<keyword evidence="2" id="KW-0805">Transcription regulation</keyword>
<feature type="domain" description="RNA polymerase sigma-70 region 2" evidence="6">
    <location>
        <begin position="25"/>
        <end position="90"/>
    </location>
</feature>
<evidence type="ECO:0000256" key="2">
    <source>
        <dbReference type="ARBA" id="ARBA00023015"/>
    </source>
</evidence>
<dbReference type="CDD" id="cd06171">
    <property type="entry name" value="Sigma70_r4"/>
    <property type="match status" value="1"/>
</dbReference>